<dbReference type="PANTHER" id="PTHR12697">
    <property type="entry name" value="PBS LYASE HEAT-LIKE PROTEIN"/>
    <property type="match status" value="1"/>
</dbReference>
<evidence type="ECO:0000313" key="3">
    <source>
        <dbReference type="Proteomes" id="UP000326912"/>
    </source>
</evidence>
<name>A0A5J4KBV7_9CHLR</name>
<dbReference type="EMBL" id="BKZW01000001">
    <property type="protein sequence ID" value="GER86174.1"/>
    <property type="molecule type" value="Genomic_DNA"/>
</dbReference>
<gene>
    <name evidence="2" type="ORF">KDW_03360</name>
</gene>
<dbReference type="Proteomes" id="UP000326912">
    <property type="component" value="Unassembled WGS sequence"/>
</dbReference>
<evidence type="ECO:0000256" key="1">
    <source>
        <dbReference type="SAM" id="MobiDB-lite"/>
    </source>
</evidence>
<dbReference type="GO" id="GO:0016491">
    <property type="term" value="F:oxidoreductase activity"/>
    <property type="evidence" value="ECO:0007669"/>
    <property type="project" value="TreeGrafter"/>
</dbReference>
<keyword evidence="3" id="KW-1185">Reference proteome</keyword>
<dbReference type="Pfam" id="PF13646">
    <property type="entry name" value="HEAT_2"/>
    <property type="match status" value="2"/>
</dbReference>
<protein>
    <recommendedName>
        <fullName evidence="4">HEAT repeat domain-containing protein</fullName>
    </recommendedName>
</protein>
<organism evidence="2 3">
    <name type="scientific">Dictyobacter vulcani</name>
    <dbReference type="NCBI Taxonomy" id="2607529"/>
    <lineage>
        <taxon>Bacteria</taxon>
        <taxon>Bacillati</taxon>
        <taxon>Chloroflexota</taxon>
        <taxon>Ktedonobacteria</taxon>
        <taxon>Ktedonobacterales</taxon>
        <taxon>Dictyobacteraceae</taxon>
        <taxon>Dictyobacter</taxon>
    </lineage>
</organism>
<dbReference type="AlphaFoldDB" id="A0A5J4KBV7"/>
<dbReference type="Gene3D" id="1.25.10.10">
    <property type="entry name" value="Leucine-rich Repeat Variant"/>
    <property type="match status" value="2"/>
</dbReference>
<feature type="region of interest" description="Disordered" evidence="1">
    <location>
        <begin position="1"/>
        <end position="39"/>
    </location>
</feature>
<dbReference type="InterPro" id="IPR016024">
    <property type="entry name" value="ARM-type_fold"/>
</dbReference>
<evidence type="ECO:0000313" key="2">
    <source>
        <dbReference type="EMBL" id="GER86174.1"/>
    </source>
</evidence>
<dbReference type="InterPro" id="IPR011989">
    <property type="entry name" value="ARM-like"/>
</dbReference>
<dbReference type="SMART" id="SM00567">
    <property type="entry name" value="EZ_HEAT"/>
    <property type="match status" value="3"/>
</dbReference>
<comment type="caution">
    <text evidence="2">The sequence shown here is derived from an EMBL/GenBank/DDBJ whole genome shotgun (WGS) entry which is preliminary data.</text>
</comment>
<sequence length="366" mass="40400">MMTPSSDFSAQNYGNISREQPPLPPMPPVSDATPPVGETSPQVLAREAAAGSRAAAWRLMIWILKNDPRAVVAVSSLDDDRLADHLLEFIAQGTWAGKPFVVPLPLRSAYARMRLRTLFMPGSGMNIERARRVLLHALHSPRPALRANAAHILGLIAGRNDAEALIEALNDVDYEVRLQAAKALGHVGTPDAVPVLITALRSADEQLGIQIFQSLVQLGGWAVPALIAECGSASAWTRWYCIRALGEINDERAVPILAQSLNDPDHGVAWMAARELVQFGKQGVQPLLYLLMFQETSPWLAETASYVFHQLYTRYHKLKPYLEPVFQEMQAPSFKVGTAQAARKALENMERDNIFQLSTRELSLQN</sequence>
<feature type="compositionally biased region" description="Polar residues" evidence="1">
    <location>
        <begin position="1"/>
        <end position="18"/>
    </location>
</feature>
<evidence type="ECO:0008006" key="4">
    <source>
        <dbReference type="Google" id="ProtNLM"/>
    </source>
</evidence>
<dbReference type="PANTHER" id="PTHR12697:SF5">
    <property type="entry name" value="DEOXYHYPUSINE HYDROXYLASE"/>
    <property type="match status" value="1"/>
</dbReference>
<proteinExistence type="predicted"/>
<accession>A0A5J4KBV7</accession>
<dbReference type="SUPFAM" id="SSF48371">
    <property type="entry name" value="ARM repeat"/>
    <property type="match status" value="1"/>
</dbReference>
<dbReference type="InterPro" id="IPR004155">
    <property type="entry name" value="PBS_lyase_HEAT"/>
</dbReference>
<reference evidence="2 3" key="1">
    <citation type="submission" date="2019-10" db="EMBL/GenBank/DDBJ databases">
        <title>Dictyobacter vulcani sp. nov., within the class Ktedonobacteria, isolated from soil of volcanic Mt. Zao.</title>
        <authorList>
            <person name="Zheng Y."/>
            <person name="Wang C.M."/>
            <person name="Sakai Y."/>
            <person name="Abe K."/>
            <person name="Yokota A."/>
            <person name="Yabe S."/>
        </authorList>
    </citation>
    <scope>NUCLEOTIDE SEQUENCE [LARGE SCALE GENOMIC DNA]</scope>
    <source>
        <strain evidence="2 3">W12</strain>
    </source>
</reference>